<dbReference type="GO" id="GO:0006952">
    <property type="term" value="P:defense response"/>
    <property type="evidence" value="ECO:0007669"/>
    <property type="project" value="UniProtKB-KW"/>
</dbReference>
<dbReference type="Pfam" id="PF18052">
    <property type="entry name" value="Rx_N"/>
    <property type="match status" value="1"/>
</dbReference>
<dbReference type="InterPro" id="IPR041118">
    <property type="entry name" value="Rx_N"/>
</dbReference>
<evidence type="ECO:0000259" key="4">
    <source>
        <dbReference type="Pfam" id="PF18052"/>
    </source>
</evidence>
<keyword evidence="3" id="KW-0611">Plant defense</keyword>
<dbReference type="AlphaFoldDB" id="A0A392RHR1"/>
<name>A0A392RHR1_9FABA</name>
<dbReference type="GO" id="GO:0000166">
    <property type="term" value="F:nucleotide binding"/>
    <property type="evidence" value="ECO:0007669"/>
    <property type="project" value="UniProtKB-KW"/>
</dbReference>
<evidence type="ECO:0000256" key="3">
    <source>
        <dbReference type="ARBA" id="ARBA00022821"/>
    </source>
</evidence>
<evidence type="ECO:0000256" key="2">
    <source>
        <dbReference type="ARBA" id="ARBA00022741"/>
    </source>
</evidence>
<evidence type="ECO:0000256" key="1">
    <source>
        <dbReference type="ARBA" id="ARBA00022737"/>
    </source>
</evidence>
<keyword evidence="1" id="KW-0677">Repeat</keyword>
<keyword evidence="2" id="KW-0547">Nucleotide-binding</keyword>
<evidence type="ECO:0000313" key="5">
    <source>
        <dbReference type="EMBL" id="MCI35757.1"/>
    </source>
</evidence>
<comment type="caution">
    <text evidence="5">The sequence shown here is derived from an EMBL/GenBank/DDBJ whole genome shotgun (WGS) entry which is preliminary data.</text>
</comment>
<protein>
    <submittedName>
        <fullName evidence="5">CC-NBS-LRR resistance protein</fullName>
    </submittedName>
</protein>
<dbReference type="Gene3D" id="1.20.5.4130">
    <property type="match status" value="1"/>
</dbReference>
<proteinExistence type="predicted"/>
<accession>A0A392RHR1</accession>
<organism evidence="5 6">
    <name type="scientific">Trifolium medium</name>
    <dbReference type="NCBI Taxonomy" id="97028"/>
    <lineage>
        <taxon>Eukaryota</taxon>
        <taxon>Viridiplantae</taxon>
        <taxon>Streptophyta</taxon>
        <taxon>Embryophyta</taxon>
        <taxon>Tracheophyta</taxon>
        <taxon>Spermatophyta</taxon>
        <taxon>Magnoliopsida</taxon>
        <taxon>eudicotyledons</taxon>
        <taxon>Gunneridae</taxon>
        <taxon>Pentapetalae</taxon>
        <taxon>rosids</taxon>
        <taxon>fabids</taxon>
        <taxon>Fabales</taxon>
        <taxon>Fabaceae</taxon>
        <taxon>Papilionoideae</taxon>
        <taxon>50 kb inversion clade</taxon>
        <taxon>NPAAA clade</taxon>
        <taxon>Hologalegina</taxon>
        <taxon>IRL clade</taxon>
        <taxon>Trifolieae</taxon>
        <taxon>Trifolium</taxon>
    </lineage>
</organism>
<feature type="non-terminal residue" evidence="5">
    <location>
        <position position="75"/>
    </location>
</feature>
<feature type="domain" description="Disease resistance N-terminal" evidence="4">
    <location>
        <begin position="13"/>
        <end position="74"/>
    </location>
</feature>
<evidence type="ECO:0000313" key="6">
    <source>
        <dbReference type="Proteomes" id="UP000265520"/>
    </source>
</evidence>
<sequence>MAAPIVVNGALLSSVFQEIHQRLTTLRYFRNYLDEEVVKKLKITLSSINEVLDDAETKQYRDPKVKNWVDDLKHE</sequence>
<dbReference type="Proteomes" id="UP000265520">
    <property type="component" value="Unassembled WGS sequence"/>
</dbReference>
<dbReference type="EMBL" id="LXQA010226760">
    <property type="protein sequence ID" value="MCI35757.1"/>
    <property type="molecule type" value="Genomic_DNA"/>
</dbReference>
<reference evidence="5 6" key="1">
    <citation type="journal article" date="2018" name="Front. Plant Sci.">
        <title>Red Clover (Trifolium pratense) and Zigzag Clover (T. medium) - A Picture of Genomic Similarities and Differences.</title>
        <authorList>
            <person name="Dluhosova J."/>
            <person name="Istvanek J."/>
            <person name="Nedelnik J."/>
            <person name="Repkova J."/>
        </authorList>
    </citation>
    <scope>NUCLEOTIDE SEQUENCE [LARGE SCALE GENOMIC DNA]</scope>
    <source>
        <strain evidence="6">cv. 10/8</strain>
        <tissue evidence="5">Leaf</tissue>
    </source>
</reference>
<keyword evidence="6" id="KW-1185">Reference proteome</keyword>